<dbReference type="PANTHER" id="PTHR24123">
    <property type="entry name" value="ANKYRIN REPEAT-CONTAINING"/>
    <property type="match status" value="1"/>
</dbReference>
<dbReference type="AlphaFoldDB" id="A0A6M4IRB1"/>
<sequence length="480" mass="50908">MPIEASPSASPEAFASAFFAALRDDQHERAKVLLDAHPAIAAFSAHTAAAVGNADALLAFLAADPGAATRPSQPDGIEPIIFAATGQLKTLLGVSASDRADVVRMLLDAGASPNAFVQLPHDPKARIAVLYFACVSNNVSAARVLLERGADPNDGESVFHAAEHDHRDCLELLQMHGAKLSDAHAEWGNTPLYFLAGYREPNARIATVTRGMQWLLEHGADPNVPSHMTTRDGTPGIGEVPLHRLVVGRSGSAVRLFIEQGAVIDTPRADGRTPYALAVRTGNADVADLLAHSGADVTRLDDVDRFLGACAAADEREAQSILATHPDLIARLVLADRRALHEAVDRNREASVHLMLRLGWPVIDEGEWGGTALHWAAWRGRPALVRMLLDHGAPVDVRDHEYGSSPIAWASHGSMHSQEGADADYVAIAGMLLDAGATRSESFNRWGESPESMASPGVADLLQRRGFTFGAEGAGSAGAT</sequence>
<reference evidence="4 5" key="1">
    <citation type="submission" date="2020-05" db="EMBL/GenBank/DDBJ databases">
        <title>Complete genome sequence of Gemmatimonas greenlandica TET16.</title>
        <authorList>
            <person name="Zeng Y."/>
        </authorList>
    </citation>
    <scope>NUCLEOTIDE SEQUENCE [LARGE SCALE GENOMIC DNA]</scope>
    <source>
        <strain evidence="4 5">TET16</strain>
    </source>
</reference>
<evidence type="ECO:0000256" key="2">
    <source>
        <dbReference type="ARBA" id="ARBA00023043"/>
    </source>
</evidence>
<gene>
    <name evidence="4" type="ORF">HKW67_18070</name>
</gene>
<dbReference type="InterPro" id="IPR036770">
    <property type="entry name" value="Ankyrin_rpt-contain_sf"/>
</dbReference>
<dbReference type="Gene3D" id="1.25.40.20">
    <property type="entry name" value="Ankyrin repeat-containing domain"/>
    <property type="match status" value="3"/>
</dbReference>
<dbReference type="KEGG" id="ggr:HKW67_18070"/>
<dbReference type="PROSITE" id="PS50088">
    <property type="entry name" value="ANK_REPEAT"/>
    <property type="match status" value="2"/>
</dbReference>
<organism evidence="4 5">
    <name type="scientific">Gemmatimonas groenlandica</name>
    <dbReference type="NCBI Taxonomy" id="2732249"/>
    <lineage>
        <taxon>Bacteria</taxon>
        <taxon>Pseudomonadati</taxon>
        <taxon>Gemmatimonadota</taxon>
        <taxon>Gemmatimonadia</taxon>
        <taxon>Gemmatimonadales</taxon>
        <taxon>Gemmatimonadaceae</taxon>
        <taxon>Gemmatimonas</taxon>
    </lineage>
</organism>
<dbReference type="EMBL" id="CP053085">
    <property type="protein sequence ID" value="QJR37283.1"/>
    <property type="molecule type" value="Genomic_DNA"/>
</dbReference>
<feature type="repeat" description="ANK" evidence="3">
    <location>
        <begin position="270"/>
        <end position="302"/>
    </location>
</feature>
<proteinExistence type="predicted"/>
<dbReference type="PANTHER" id="PTHR24123:SF33">
    <property type="entry name" value="PROTEIN HOS4"/>
    <property type="match status" value="1"/>
</dbReference>
<dbReference type="Pfam" id="PF12796">
    <property type="entry name" value="Ank_2"/>
    <property type="match status" value="3"/>
</dbReference>
<dbReference type="PROSITE" id="PS50297">
    <property type="entry name" value="ANK_REP_REGION"/>
    <property type="match status" value="2"/>
</dbReference>
<protein>
    <submittedName>
        <fullName evidence="4">Uncharacterized protein</fullName>
    </submittedName>
</protein>
<keyword evidence="2 3" id="KW-0040">ANK repeat</keyword>
<dbReference type="InterPro" id="IPR051165">
    <property type="entry name" value="Multifunctional_ANK_Repeat"/>
</dbReference>
<dbReference type="SUPFAM" id="SSF48403">
    <property type="entry name" value="Ankyrin repeat"/>
    <property type="match status" value="2"/>
</dbReference>
<evidence type="ECO:0000256" key="1">
    <source>
        <dbReference type="ARBA" id="ARBA00022737"/>
    </source>
</evidence>
<keyword evidence="1" id="KW-0677">Repeat</keyword>
<accession>A0A6M4IRB1</accession>
<keyword evidence="5" id="KW-1185">Reference proteome</keyword>
<dbReference type="Proteomes" id="UP000500938">
    <property type="component" value="Chromosome"/>
</dbReference>
<evidence type="ECO:0000313" key="5">
    <source>
        <dbReference type="Proteomes" id="UP000500938"/>
    </source>
</evidence>
<name>A0A6M4IRB1_9BACT</name>
<evidence type="ECO:0000313" key="4">
    <source>
        <dbReference type="EMBL" id="QJR37283.1"/>
    </source>
</evidence>
<dbReference type="InterPro" id="IPR002110">
    <property type="entry name" value="Ankyrin_rpt"/>
</dbReference>
<evidence type="ECO:0000256" key="3">
    <source>
        <dbReference type="PROSITE-ProRule" id="PRU00023"/>
    </source>
</evidence>
<dbReference type="SMART" id="SM00248">
    <property type="entry name" value="ANK"/>
    <property type="match status" value="10"/>
</dbReference>
<feature type="repeat" description="ANK" evidence="3">
    <location>
        <begin position="368"/>
        <end position="400"/>
    </location>
</feature>
<dbReference type="RefSeq" id="WP_171226717.1">
    <property type="nucleotide sequence ID" value="NZ_CP053085.1"/>
</dbReference>